<dbReference type="AlphaFoldDB" id="A0A9D9EI24"/>
<dbReference type="Pfam" id="PF12099">
    <property type="entry name" value="DUF3575"/>
    <property type="match status" value="1"/>
</dbReference>
<organism evidence="1 2">
    <name type="scientific">Candidatus Cryptobacteroides merdigallinarum</name>
    <dbReference type="NCBI Taxonomy" id="2840770"/>
    <lineage>
        <taxon>Bacteria</taxon>
        <taxon>Pseudomonadati</taxon>
        <taxon>Bacteroidota</taxon>
        <taxon>Bacteroidia</taxon>
        <taxon>Bacteroidales</taxon>
        <taxon>Candidatus Cryptobacteroides</taxon>
    </lineage>
</organism>
<gene>
    <name evidence="1" type="ORF">IAC29_00080</name>
</gene>
<name>A0A9D9EI24_9BACT</name>
<dbReference type="Proteomes" id="UP000810252">
    <property type="component" value="Unassembled WGS sequence"/>
</dbReference>
<dbReference type="EMBL" id="JADIMQ010000003">
    <property type="protein sequence ID" value="MBO8447652.1"/>
    <property type="molecule type" value="Genomic_DNA"/>
</dbReference>
<evidence type="ECO:0000313" key="1">
    <source>
        <dbReference type="EMBL" id="MBO8447652.1"/>
    </source>
</evidence>
<reference evidence="1" key="1">
    <citation type="submission" date="2020-10" db="EMBL/GenBank/DDBJ databases">
        <authorList>
            <person name="Gilroy R."/>
        </authorList>
    </citation>
    <scope>NUCLEOTIDE SEQUENCE</scope>
    <source>
        <strain evidence="1">20514</strain>
    </source>
</reference>
<proteinExistence type="predicted"/>
<evidence type="ECO:0000313" key="2">
    <source>
        <dbReference type="Proteomes" id="UP000810252"/>
    </source>
</evidence>
<dbReference type="InterPro" id="IPR021958">
    <property type="entry name" value="DUF3575"/>
</dbReference>
<protein>
    <submittedName>
        <fullName evidence="1">DUF3575 domain-containing protein</fullName>
    </submittedName>
</protein>
<accession>A0A9D9EI24</accession>
<comment type="caution">
    <text evidence="1">The sequence shown here is derived from an EMBL/GenBank/DDBJ whole genome shotgun (WGS) entry which is preliminary data.</text>
</comment>
<sequence length="184" mass="20444">MNRLCIFTVAAIALFGAECRAQRLAVGTDAVTWLNFGTMNAEASVAVARKVTVNAAAEINPWTFRTSRGQMQNRQQSYRLGIRWWPWHVYSGWWIGSGAKYREYNTGGITKPATEEGDALGIYASGGYSLMLTRHLNVEFGIGVFGGMKRYTEFACPKCGRITGEGQGWFILPDDITVALVWVF</sequence>
<reference evidence="1" key="2">
    <citation type="journal article" date="2021" name="PeerJ">
        <title>Extensive microbial diversity within the chicken gut microbiome revealed by metagenomics and culture.</title>
        <authorList>
            <person name="Gilroy R."/>
            <person name="Ravi A."/>
            <person name="Getino M."/>
            <person name="Pursley I."/>
            <person name="Horton D.L."/>
            <person name="Alikhan N.F."/>
            <person name="Baker D."/>
            <person name="Gharbi K."/>
            <person name="Hall N."/>
            <person name="Watson M."/>
            <person name="Adriaenssens E.M."/>
            <person name="Foster-Nyarko E."/>
            <person name="Jarju S."/>
            <person name="Secka A."/>
            <person name="Antonio M."/>
            <person name="Oren A."/>
            <person name="Chaudhuri R.R."/>
            <person name="La Ragione R."/>
            <person name="Hildebrand F."/>
            <person name="Pallen M.J."/>
        </authorList>
    </citation>
    <scope>NUCLEOTIDE SEQUENCE</scope>
    <source>
        <strain evidence="1">20514</strain>
    </source>
</reference>